<dbReference type="PANTHER" id="PTHR36110:SF4">
    <property type="entry name" value="RING-CLEAVING DIOXYGENASE MHQA-RELATED"/>
    <property type="match status" value="1"/>
</dbReference>
<dbReference type="Proteomes" id="UP000638836">
    <property type="component" value="Unassembled WGS sequence"/>
</dbReference>
<dbReference type="InterPro" id="IPR052537">
    <property type="entry name" value="Extradiol_RC_dioxygenase"/>
</dbReference>
<dbReference type="PANTHER" id="PTHR36110">
    <property type="entry name" value="RING-CLEAVING DIOXYGENASE MHQE-RELATED"/>
    <property type="match status" value="1"/>
</dbReference>
<proteinExistence type="predicted"/>
<dbReference type="InterPro" id="IPR037523">
    <property type="entry name" value="VOC_core"/>
</dbReference>
<name>A0ABR7T7Z2_9LACT</name>
<reference evidence="2 3" key="1">
    <citation type="journal article" date="2020" name="Microorganisms">
        <title>New Insight into Antimicrobial Compounds from Food and Marine-Sourced Carnobacterium Species through Phenotype and Genome Analyses.</title>
        <authorList>
            <person name="Begrem S."/>
            <person name="Ivaniuk F."/>
            <person name="Gigout-Chevalier F."/>
            <person name="Kolypczuk L."/>
            <person name="Bonnetot S."/>
            <person name="Leroi F."/>
            <person name="Grovel O."/>
            <person name="Delbarre-Ladrat C."/>
            <person name="Passerini D."/>
        </authorList>
    </citation>
    <scope>NUCLEOTIDE SEQUENCE [LARGE SCALE GENOMIC DNA]</scope>
    <source>
        <strain evidence="2 3">MIP2551</strain>
    </source>
</reference>
<dbReference type="InterPro" id="IPR029068">
    <property type="entry name" value="Glyas_Bleomycin-R_OHBP_Dase"/>
</dbReference>
<feature type="domain" description="VOC" evidence="1">
    <location>
        <begin position="147"/>
        <end position="263"/>
    </location>
</feature>
<keyword evidence="2" id="KW-0223">Dioxygenase</keyword>
<gene>
    <name evidence="2" type="ORF">GLO26_00220</name>
</gene>
<evidence type="ECO:0000313" key="2">
    <source>
        <dbReference type="EMBL" id="MBC9824253.1"/>
    </source>
</evidence>
<dbReference type="SUPFAM" id="SSF54593">
    <property type="entry name" value="Glyoxalase/Bleomycin resistance protein/Dihydroxybiphenyl dioxygenase"/>
    <property type="match status" value="1"/>
</dbReference>
<protein>
    <submittedName>
        <fullName evidence="2">Ring-cleaving dioxygenase</fullName>
    </submittedName>
</protein>
<sequence>MIKGLHHISAFTKSAKTNHYFYTVVLGLRFVKSTVNQENISIRHLFYGDYQGNPGTLLTFFELKRAGRSYNETNYFSTITLKIPKGTLSYWKTRLAHFSIESHVDLENQRLFFKDPDQMELSLIEVDDIILTENATKHSDIPQSNQIIDIFEAELTVKRPDETLSFLKTFLGLTPTNQHSQLKDTQQSALTFVGSNKKSSLSRMGRGSIDHIAYTVSSAKELEELYQKAVHHHIIIEQYIERGYFKSLYVKEPNGLRIEIATETPGFTLDEPIEALGNKLALPIFLENKRAVIEAQLEDFQ</sequence>
<accession>A0ABR7T7Z2</accession>
<dbReference type="EMBL" id="WNJQ01000001">
    <property type="protein sequence ID" value="MBC9824253.1"/>
    <property type="molecule type" value="Genomic_DNA"/>
</dbReference>
<evidence type="ECO:0000313" key="3">
    <source>
        <dbReference type="Proteomes" id="UP000638836"/>
    </source>
</evidence>
<keyword evidence="3" id="KW-1185">Reference proteome</keyword>
<evidence type="ECO:0000259" key="1">
    <source>
        <dbReference type="PROSITE" id="PS51819"/>
    </source>
</evidence>
<dbReference type="GO" id="GO:0051213">
    <property type="term" value="F:dioxygenase activity"/>
    <property type="evidence" value="ECO:0007669"/>
    <property type="project" value="UniProtKB-KW"/>
</dbReference>
<keyword evidence="2" id="KW-0560">Oxidoreductase</keyword>
<dbReference type="Gene3D" id="3.10.180.10">
    <property type="entry name" value="2,3-Dihydroxybiphenyl 1,2-Dioxygenase, domain 1"/>
    <property type="match status" value="2"/>
</dbReference>
<dbReference type="RefSeq" id="WP_187948377.1">
    <property type="nucleotide sequence ID" value="NZ_WNJQ01000001.1"/>
</dbReference>
<dbReference type="PROSITE" id="PS51819">
    <property type="entry name" value="VOC"/>
    <property type="match status" value="1"/>
</dbReference>
<organism evidence="2 3">
    <name type="scientific">Carnobacterium inhibens</name>
    <dbReference type="NCBI Taxonomy" id="147709"/>
    <lineage>
        <taxon>Bacteria</taxon>
        <taxon>Bacillati</taxon>
        <taxon>Bacillota</taxon>
        <taxon>Bacilli</taxon>
        <taxon>Lactobacillales</taxon>
        <taxon>Carnobacteriaceae</taxon>
        <taxon>Carnobacterium</taxon>
    </lineage>
</organism>
<comment type="caution">
    <text evidence="2">The sequence shown here is derived from an EMBL/GenBank/DDBJ whole genome shotgun (WGS) entry which is preliminary data.</text>
</comment>
<dbReference type="Pfam" id="PF00903">
    <property type="entry name" value="Glyoxalase"/>
    <property type="match status" value="1"/>
</dbReference>
<dbReference type="InterPro" id="IPR004360">
    <property type="entry name" value="Glyas_Fos-R_dOase_dom"/>
</dbReference>